<accession>A0AAP2CJB7</accession>
<dbReference type="PROSITE" id="PS51257">
    <property type="entry name" value="PROKAR_LIPOPROTEIN"/>
    <property type="match status" value="1"/>
</dbReference>
<dbReference type="RefSeq" id="WP_213944521.1">
    <property type="nucleotide sequence ID" value="NZ_JAHCMY010000002.1"/>
</dbReference>
<protein>
    <submittedName>
        <fullName evidence="1">DUF4249 family protein</fullName>
    </submittedName>
</protein>
<dbReference type="Pfam" id="PF14054">
    <property type="entry name" value="DUF4249"/>
    <property type="match status" value="1"/>
</dbReference>
<dbReference type="AlphaFoldDB" id="A0AAP2CJB7"/>
<proteinExistence type="predicted"/>
<dbReference type="Proteomes" id="UP001319104">
    <property type="component" value="Unassembled WGS sequence"/>
</dbReference>
<name>A0AAP2CJB7_9BACT</name>
<reference evidence="1 2" key="1">
    <citation type="submission" date="2021-05" db="EMBL/GenBank/DDBJ databases">
        <authorList>
            <person name="Zhang Z.D."/>
            <person name="Osman G."/>
        </authorList>
    </citation>
    <scope>NUCLEOTIDE SEQUENCE [LARGE SCALE GENOMIC DNA]</scope>
    <source>
        <strain evidence="1 2">KCTC 32217</strain>
    </source>
</reference>
<dbReference type="InterPro" id="IPR025345">
    <property type="entry name" value="DUF4249"/>
</dbReference>
<gene>
    <name evidence="1" type="ORF">KI659_06345</name>
</gene>
<evidence type="ECO:0000313" key="1">
    <source>
        <dbReference type="EMBL" id="MBS9523635.1"/>
    </source>
</evidence>
<dbReference type="EMBL" id="JAHCMY010000002">
    <property type="protein sequence ID" value="MBS9523635.1"/>
    <property type="molecule type" value="Genomic_DNA"/>
</dbReference>
<keyword evidence="2" id="KW-1185">Reference proteome</keyword>
<comment type="caution">
    <text evidence="1">The sequence shown here is derived from an EMBL/GenBank/DDBJ whole genome shotgun (WGS) entry which is preliminary data.</text>
</comment>
<sequence length="357" mass="41746">MKYRIICALLAILVFGCIDEVHIPNDQIEPKLVVDAWVSDDCNMSYVKIYHSAVFQSGSRHLRFGHPKVYEVYVENQNHEKTSFVYMGQSSYDRELKFQPRPDWEFQESDRYRLNVIMENGDHIQSEWQAVMPKVNIGRFEEDIVERTIFITPLNGNPFPQKHHYLRLRVDIEVDNPHNGHNYFVKTRGIEEQATIGEGDFCTCTCFQETDNIMGYLNIQHAPNLGSSVAQINFAEMTLFRLTRFYLDLNVYAVTEPAAAYLKRISDQQTSTGSIFDPMPFKITGNLKNLTNPEEEILGNFFTANSSRKEEMIRRVEYHAKYRHLNMRRESPPTVESTCLEYYTDSYTEIPIPFRMR</sequence>
<organism evidence="1 2">
    <name type="scientific">Litoribacter ruber</name>
    <dbReference type="NCBI Taxonomy" id="702568"/>
    <lineage>
        <taxon>Bacteria</taxon>
        <taxon>Pseudomonadati</taxon>
        <taxon>Bacteroidota</taxon>
        <taxon>Cytophagia</taxon>
        <taxon>Cytophagales</taxon>
        <taxon>Cyclobacteriaceae</taxon>
        <taxon>Litoribacter</taxon>
    </lineage>
</organism>
<evidence type="ECO:0000313" key="2">
    <source>
        <dbReference type="Proteomes" id="UP001319104"/>
    </source>
</evidence>